<dbReference type="EMBL" id="CAJNJQ010003583">
    <property type="protein sequence ID" value="CAE7201419.1"/>
    <property type="molecule type" value="Genomic_DNA"/>
</dbReference>
<evidence type="ECO:0000313" key="2">
    <source>
        <dbReference type="Proteomes" id="UP000663827"/>
    </source>
</evidence>
<dbReference type="AlphaFoldDB" id="A0A8H3E823"/>
<gene>
    <name evidence="1" type="ORF">RDB_LOCUS139073</name>
</gene>
<organism evidence="1 2">
    <name type="scientific">Rhizoctonia solani</name>
    <dbReference type="NCBI Taxonomy" id="456999"/>
    <lineage>
        <taxon>Eukaryota</taxon>
        <taxon>Fungi</taxon>
        <taxon>Dikarya</taxon>
        <taxon>Basidiomycota</taxon>
        <taxon>Agaricomycotina</taxon>
        <taxon>Agaricomycetes</taxon>
        <taxon>Cantharellales</taxon>
        <taxon>Ceratobasidiaceae</taxon>
        <taxon>Rhizoctonia</taxon>
    </lineage>
</organism>
<reference evidence="1" key="1">
    <citation type="submission" date="2021-01" db="EMBL/GenBank/DDBJ databases">
        <authorList>
            <person name="Kaushik A."/>
        </authorList>
    </citation>
    <scope>NUCLEOTIDE SEQUENCE</scope>
    <source>
        <strain evidence="1">AG5</strain>
    </source>
</reference>
<evidence type="ECO:0008006" key="3">
    <source>
        <dbReference type="Google" id="ProtNLM"/>
    </source>
</evidence>
<evidence type="ECO:0000313" key="1">
    <source>
        <dbReference type="EMBL" id="CAE7201419.1"/>
    </source>
</evidence>
<sequence>MPESVNVLFEGASSVIRNWESAGELLADALNQYSRACKDMAALAPKNNVEAQHLASHIDLSLQNLHAKLTSRLGQSGAILARARNRTLSRFHSLPNEVIRQIFMDVVYAPAPSDQRYPPMAEAVETIRRRSGKLLSVCSSWRSIALCSGELWSFIPLGSNGQVRPSRSATNLLMNRARASPFVDHPLHLVAFPPSAYDLYMSVKQGQVLPRFTSVNIEGSKRQIELLIKSSLQHRSHGTWSELSIHQTQEPHNKREEDRPHTPSYYTSFGSEQNTFTDLVGSLSILRVRGAALMWHKFTSLNKLVELRLQSVVLGFTSAISRFFRLLESAPELQHLKMISVVAFPEAPVFADPVTGVFSFPKLQSLLLEDLDFNVLNFLLRSVSPGSHRLTLFLTPKVQRTYQADDYPTEVGDWPPPSVVPIRIYSMGELVAYLDVPPQKIVAIYERSRREPIHSYGYFINLMTAYNKDYPLDSLDRSIHRNGSSSKWMESLRDRLIAAGVHNSYVVDYPTLPQYRANKYCEAGWLVVLATGFNKKLIIPLAGSLVQRAQEIISTDKKPSWFTINRFSYPNPKVLTNLMGELIAYPDVPPSKIVEIYKRSRRETINGYGFFIELMSAYDKVYPFNSPDRSIHGNKNSFKWMESLRNRLIDAGVHNSYVVDYPTPPKYRIGDYCDEGWLVILETGFNKTPHAPLEDGLVERVQEIIGTDKQPSWFTMKRFSYPDPKAWNACVVYKGPSDQRVDSSVSQQSTS</sequence>
<accession>A0A8H3E823</accession>
<proteinExistence type="predicted"/>
<protein>
    <recommendedName>
        <fullName evidence="3">F-box domain-containing protein</fullName>
    </recommendedName>
</protein>
<comment type="caution">
    <text evidence="1">The sequence shown here is derived from an EMBL/GenBank/DDBJ whole genome shotgun (WGS) entry which is preliminary data.</text>
</comment>
<dbReference type="Proteomes" id="UP000663827">
    <property type="component" value="Unassembled WGS sequence"/>
</dbReference>
<name>A0A8H3E823_9AGAM</name>